<keyword evidence="2" id="KW-0547">Nucleotide-binding</keyword>
<dbReference type="AlphaFoldDB" id="A0A381QEF7"/>
<dbReference type="PANTHER" id="PTHR42961:SF2">
    <property type="entry name" value="IRON-SULFUR PROTEIN NUBPL"/>
    <property type="match status" value="1"/>
</dbReference>
<evidence type="ECO:0000256" key="1">
    <source>
        <dbReference type="ARBA" id="ARBA00022723"/>
    </source>
</evidence>
<accession>A0A381QEF7</accession>
<evidence type="ECO:0008006" key="7">
    <source>
        <dbReference type="Google" id="ProtNLM"/>
    </source>
</evidence>
<dbReference type="InterPro" id="IPR019591">
    <property type="entry name" value="Mrp/NBP35_ATP-bd"/>
</dbReference>
<protein>
    <recommendedName>
        <fullName evidence="7">Iron-sulfur cluster carrier protein</fullName>
    </recommendedName>
</protein>
<evidence type="ECO:0000256" key="2">
    <source>
        <dbReference type="ARBA" id="ARBA00022741"/>
    </source>
</evidence>
<evidence type="ECO:0000256" key="5">
    <source>
        <dbReference type="ARBA" id="ARBA00023014"/>
    </source>
</evidence>
<dbReference type="InterPro" id="IPR027417">
    <property type="entry name" value="P-loop_NTPase"/>
</dbReference>
<evidence type="ECO:0000313" key="6">
    <source>
        <dbReference type="EMBL" id="SUZ77348.1"/>
    </source>
</evidence>
<keyword evidence="1" id="KW-0479">Metal-binding</keyword>
<dbReference type="PROSITE" id="PS01215">
    <property type="entry name" value="MRP"/>
    <property type="match status" value="1"/>
</dbReference>
<dbReference type="InterPro" id="IPR044304">
    <property type="entry name" value="NUBPL-like"/>
</dbReference>
<dbReference type="EMBL" id="UINC01001313">
    <property type="protein sequence ID" value="SUZ77348.1"/>
    <property type="molecule type" value="Genomic_DNA"/>
</dbReference>
<dbReference type="Gene3D" id="3.40.50.300">
    <property type="entry name" value="P-loop containing nucleotide triphosphate hydrolases"/>
    <property type="match status" value="1"/>
</dbReference>
<dbReference type="GO" id="GO:0140663">
    <property type="term" value="F:ATP-dependent FeS chaperone activity"/>
    <property type="evidence" value="ECO:0007669"/>
    <property type="project" value="InterPro"/>
</dbReference>
<evidence type="ECO:0000256" key="4">
    <source>
        <dbReference type="ARBA" id="ARBA00023004"/>
    </source>
</evidence>
<dbReference type="Pfam" id="PF10609">
    <property type="entry name" value="ParA"/>
    <property type="match status" value="1"/>
</dbReference>
<dbReference type="HAMAP" id="MF_02040">
    <property type="entry name" value="Mrp_NBP35"/>
    <property type="match status" value="1"/>
</dbReference>
<dbReference type="InterPro" id="IPR000808">
    <property type="entry name" value="Mrp-like_CS"/>
</dbReference>
<keyword evidence="3" id="KW-0067">ATP-binding</keyword>
<organism evidence="6">
    <name type="scientific">marine metagenome</name>
    <dbReference type="NCBI Taxonomy" id="408172"/>
    <lineage>
        <taxon>unclassified sequences</taxon>
        <taxon>metagenomes</taxon>
        <taxon>ecological metagenomes</taxon>
    </lineage>
</organism>
<gene>
    <name evidence="6" type="ORF">METZ01_LOCUS30202</name>
</gene>
<evidence type="ECO:0000256" key="3">
    <source>
        <dbReference type="ARBA" id="ARBA00022840"/>
    </source>
</evidence>
<keyword evidence="4" id="KW-0408">Iron</keyword>
<dbReference type="PANTHER" id="PTHR42961">
    <property type="entry name" value="IRON-SULFUR PROTEIN NUBPL"/>
    <property type="match status" value="1"/>
</dbReference>
<keyword evidence="5" id="KW-0411">Iron-sulfur</keyword>
<dbReference type="GO" id="GO:0005524">
    <property type="term" value="F:ATP binding"/>
    <property type="evidence" value="ECO:0007669"/>
    <property type="project" value="UniProtKB-KW"/>
</dbReference>
<dbReference type="CDD" id="cd02037">
    <property type="entry name" value="Mrp_NBP35"/>
    <property type="match status" value="1"/>
</dbReference>
<proteinExistence type="inferred from homology"/>
<dbReference type="GO" id="GO:0051539">
    <property type="term" value="F:4 iron, 4 sulfur cluster binding"/>
    <property type="evidence" value="ECO:0007669"/>
    <property type="project" value="TreeGrafter"/>
</dbReference>
<name>A0A381QEF7_9ZZZZ</name>
<dbReference type="GO" id="GO:0016226">
    <property type="term" value="P:iron-sulfur cluster assembly"/>
    <property type="evidence" value="ECO:0007669"/>
    <property type="project" value="InterPro"/>
</dbReference>
<reference evidence="6" key="1">
    <citation type="submission" date="2018-05" db="EMBL/GenBank/DDBJ databases">
        <authorList>
            <person name="Lanie J.A."/>
            <person name="Ng W.-L."/>
            <person name="Kazmierczak K.M."/>
            <person name="Andrzejewski T.M."/>
            <person name="Davidsen T.M."/>
            <person name="Wayne K.J."/>
            <person name="Tettelin H."/>
            <person name="Glass J.I."/>
            <person name="Rusch D."/>
            <person name="Podicherti R."/>
            <person name="Tsui H.-C.T."/>
            <person name="Winkler M.E."/>
        </authorList>
    </citation>
    <scope>NUCLEOTIDE SEQUENCE</scope>
</reference>
<sequence>MTQQNPAQARARIEGMKRQFEQKRQIEESLSGIKNKIGVYSGKGGVGKTTIAVNLAATLANDGATVGILDVDIDCPNVVRAMKISEHPTVGGEQKMIPPERFGVKVMSMSFFQENEDEAIIWRGPMIHNAINQMLQSTEWGELDYLVVDMPPGTSDAPLTVMQVLTMDGFVVVTTPQELAKIDAKRSINMIRKLKVNVLGVVENMSGGIFGQGAGKEISKELDLEYLGEINVRADYQDTSRPASLLNNEILEEYRSVTEKTLEALGSK</sequence>
<dbReference type="GO" id="GO:0046872">
    <property type="term" value="F:metal ion binding"/>
    <property type="evidence" value="ECO:0007669"/>
    <property type="project" value="UniProtKB-KW"/>
</dbReference>
<dbReference type="InterPro" id="IPR033756">
    <property type="entry name" value="YlxH/NBP35"/>
</dbReference>
<dbReference type="SUPFAM" id="SSF52540">
    <property type="entry name" value="P-loop containing nucleoside triphosphate hydrolases"/>
    <property type="match status" value="1"/>
</dbReference>